<dbReference type="EMBL" id="JABAIL010000007">
    <property type="protein sequence ID" value="NLR93608.1"/>
    <property type="molecule type" value="Genomic_DNA"/>
</dbReference>
<dbReference type="AlphaFoldDB" id="A0A7X8SNW2"/>
<dbReference type="Proteomes" id="UP000585050">
    <property type="component" value="Unassembled WGS sequence"/>
</dbReference>
<keyword evidence="2" id="KW-1185">Reference proteome</keyword>
<accession>A0A7X8SNW2</accession>
<proteinExistence type="predicted"/>
<dbReference type="RefSeq" id="WP_211093354.1">
    <property type="nucleotide sequence ID" value="NZ_JABAIL010000007.1"/>
</dbReference>
<evidence type="ECO:0000313" key="2">
    <source>
        <dbReference type="Proteomes" id="UP000585050"/>
    </source>
</evidence>
<evidence type="ECO:0008006" key="3">
    <source>
        <dbReference type="Google" id="ProtNLM"/>
    </source>
</evidence>
<organism evidence="1 2">
    <name type="scientific">Flammeovirga agarivorans</name>
    <dbReference type="NCBI Taxonomy" id="2726742"/>
    <lineage>
        <taxon>Bacteria</taxon>
        <taxon>Pseudomonadati</taxon>
        <taxon>Bacteroidota</taxon>
        <taxon>Cytophagia</taxon>
        <taxon>Cytophagales</taxon>
        <taxon>Flammeovirgaceae</taxon>
        <taxon>Flammeovirga</taxon>
    </lineage>
</organism>
<sequence length="114" mass="13373">MRIYFSINNETQEKDYLSETQHQLMLMEKLKPKFVLVCNTNDSLSVVQNNLGWFNTKIASSMRQAGTHKLAWITSQSKHSEILNNEFLELESIPGPLQTKYFTDELDAFEWFNH</sequence>
<comment type="caution">
    <text evidence="1">The sequence shown here is derived from an EMBL/GenBank/DDBJ whole genome shotgun (WGS) entry which is preliminary data.</text>
</comment>
<protein>
    <recommendedName>
        <fullName evidence="3">STAS/SEC14 domain-containing protein</fullName>
    </recommendedName>
</protein>
<gene>
    <name evidence="1" type="ORF">HGP29_20585</name>
</gene>
<name>A0A7X8SNW2_9BACT</name>
<reference evidence="1 2" key="1">
    <citation type="submission" date="2020-04" db="EMBL/GenBank/DDBJ databases">
        <title>Flammeovirga sp. SR4, a novel species isolated from seawater.</title>
        <authorList>
            <person name="Wang X."/>
        </authorList>
    </citation>
    <scope>NUCLEOTIDE SEQUENCE [LARGE SCALE GENOMIC DNA]</scope>
    <source>
        <strain evidence="1 2">SR4</strain>
    </source>
</reference>
<evidence type="ECO:0000313" key="1">
    <source>
        <dbReference type="EMBL" id="NLR93608.1"/>
    </source>
</evidence>